<gene>
    <name evidence="1" type="ORF">MRB53_030159</name>
</gene>
<comment type="caution">
    <text evidence="1">The sequence shown here is derived from an EMBL/GenBank/DDBJ whole genome shotgun (WGS) entry which is preliminary data.</text>
</comment>
<dbReference type="EMBL" id="CM056818">
    <property type="protein sequence ID" value="KAJ8621630.1"/>
    <property type="molecule type" value="Genomic_DNA"/>
</dbReference>
<dbReference type="Proteomes" id="UP001234297">
    <property type="component" value="Chromosome 10"/>
</dbReference>
<evidence type="ECO:0000313" key="2">
    <source>
        <dbReference type="Proteomes" id="UP001234297"/>
    </source>
</evidence>
<name>A0ACC2KKI2_PERAE</name>
<organism evidence="1 2">
    <name type="scientific">Persea americana</name>
    <name type="common">Avocado</name>
    <dbReference type="NCBI Taxonomy" id="3435"/>
    <lineage>
        <taxon>Eukaryota</taxon>
        <taxon>Viridiplantae</taxon>
        <taxon>Streptophyta</taxon>
        <taxon>Embryophyta</taxon>
        <taxon>Tracheophyta</taxon>
        <taxon>Spermatophyta</taxon>
        <taxon>Magnoliopsida</taxon>
        <taxon>Magnoliidae</taxon>
        <taxon>Laurales</taxon>
        <taxon>Lauraceae</taxon>
        <taxon>Persea</taxon>
    </lineage>
</organism>
<proteinExistence type="predicted"/>
<protein>
    <submittedName>
        <fullName evidence="1">Uncharacterized protein</fullName>
    </submittedName>
</protein>
<keyword evidence="2" id="KW-1185">Reference proteome</keyword>
<accession>A0ACC2KKI2</accession>
<sequence length="171" mass="19033">MAQYCRLRSTTIEKPQWGQQQDRQPSPATATRRSANDALLLFSALSARGKAIVNNLYSSLLPQRRHNLEIRTRSSSTGLLPSSSLVHASRSIRPSCERERSTSLREGEMGLEGRAVSSLAMSRLAVERGRDEGRETEIAFLSWQWREEDVGFSTGERDEAGGESSVFFGDV</sequence>
<evidence type="ECO:0000313" key="1">
    <source>
        <dbReference type="EMBL" id="KAJ8621630.1"/>
    </source>
</evidence>
<reference evidence="1 2" key="1">
    <citation type="journal article" date="2022" name="Hortic Res">
        <title>A haplotype resolved chromosomal level avocado genome allows analysis of novel avocado genes.</title>
        <authorList>
            <person name="Nath O."/>
            <person name="Fletcher S.J."/>
            <person name="Hayward A."/>
            <person name="Shaw L.M."/>
            <person name="Masouleh A.K."/>
            <person name="Furtado A."/>
            <person name="Henry R.J."/>
            <person name="Mitter N."/>
        </authorList>
    </citation>
    <scope>NUCLEOTIDE SEQUENCE [LARGE SCALE GENOMIC DNA]</scope>
    <source>
        <strain evidence="2">cv. Hass</strain>
    </source>
</reference>